<keyword evidence="3" id="KW-1185">Reference proteome</keyword>
<accession>A0A9X1RRL8</accession>
<feature type="transmembrane region" description="Helical" evidence="1">
    <location>
        <begin position="41"/>
        <end position="63"/>
    </location>
</feature>
<organism evidence="2 3">
    <name type="scientific">Paraburkholderia tagetis</name>
    <dbReference type="NCBI Taxonomy" id="2913261"/>
    <lineage>
        <taxon>Bacteria</taxon>
        <taxon>Pseudomonadati</taxon>
        <taxon>Pseudomonadota</taxon>
        <taxon>Betaproteobacteria</taxon>
        <taxon>Burkholderiales</taxon>
        <taxon>Burkholderiaceae</taxon>
        <taxon>Paraburkholderia</taxon>
    </lineage>
</organism>
<dbReference type="Proteomes" id="UP001139308">
    <property type="component" value="Unassembled WGS sequence"/>
</dbReference>
<name>A0A9X1RRL8_9BURK</name>
<proteinExistence type="predicted"/>
<dbReference type="RefSeq" id="WP_238463469.1">
    <property type="nucleotide sequence ID" value="NZ_JAKLJA010000005.1"/>
</dbReference>
<keyword evidence="1" id="KW-1133">Transmembrane helix</keyword>
<gene>
    <name evidence="2" type="ORF">L5014_10050</name>
</gene>
<reference evidence="2" key="1">
    <citation type="submission" date="2022-01" db="EMBL/GenBank/DDBJ databases">
        <title>Genome sequence and assembly of Parabukholderia sp. RG36.</title>
        <authorList>
            <person name="Chhetri G."/>
        </authorList>
    </citation>
    <scope>NUCLEOTIDE SEQUENCE</scope>
    <source>
        <strain evidence="2">RG36</strain>
    </source>
</reference>
<sequence>MQAGTLKNAKVAAFLNRSALCLLILPVACLVWALQAYPPQYAYGLCFSLAALAWPLAGVLFLISAGFHVRTPKQQLENDASDAGWQEAHGH</sequence>
<protein>
    <submittedName>
        <fullName evidence="2">Uncharacterized protein</fullName>
    </submittedName>
</protein>
<evidence type="ECO:0000256" key="1">
    <source>
        <dbReference type="SAM" id="Phobius"/>
    </source>
</evidence>
<evidence type="ECO:0000313" key="3">
    <source>
        <dbReference type="Proteomes" id="UP001139308"/>
    </source>
</evidence>
<dbReference type="AlphaFoldDB" id="A0A9X1RRL8"/>
<dbReference type="EMBL" id="JAKLJA010000005">
    <property type="protein sequence ID" value="MCG5073699.1"/>
    <property type="molecule type" value="Genomic_DNA"/>
</dbReference>
<feature type="transmembrane region" description="Helical" evidence="1">
    <location>
        <begin position="12"/>
        <end position="35"/>
    </location>
</feature>
<keyword evidence="1" id="KW-0812">Transmembrane</keyword>
<comment type="caution">
    <text evidence="2">The sequence shown here is derived from an EMBL/GenBank/DDBJ whole genome shotgun (WGS) entry which is preliminary data.</text>
</comment>
<evidence type="ECO:0000313" key="2">
    <source>
        <dbReference type="EMBL" id="MCG5073699.1"/>
    </source>
</evidence>
<keyword evidence="1" id="KW-0472">Membrane</keyword>